<accession>L0K8I2</accession>
<dbReference type="KEGG" id="hhl:Halha_0874"/>
<dbReference type="eggNOG" id="COG4624">
    <property type="taxonomic scope" value="Bacteria"/>
</dbReference>
<dbReference type="PATRIC" id="fig|748449.3.peg.833"/>
<dbReference type="InterPro" id="IPR017896">
    <property type="entry name" value="4Fe4S_Fe-S-bd"/>
</dbReference>
<dbReference type="AlphaFoldDB" id="L0K8I2"/>
<dbReference type="RefSeq" id="WP_015326565.1">
    <property type="nucleotide sequence ID" value="NC_019978.1"/>
</dbReference>
<dbReference type="SUPFAM" id="SSF53920">
    <property type="entry name" value="Fe-only hydrogenase"/>
    <property type="match status" value="1"/>
</dbReference>
<feature type="domain" description="4Fe-4S ferredoxin-type" evidence="1">
    <location>
        <begin position="124"/>
        <end position="153"/>
    </location>
</feature>
<dbReference type="InterPro" id="IPR009016">
    <property type="entry name" value="Fe_hydrogenase"/>
</dbReference>
<organism evidence="2 3">
    <name type="scientific">Halobacteroides halobius (strain ATCC 35273 / DSM 5150 / MD-1)</name>
    <dbReference type="NCBI Taxonomy" id="748449"/>
    <lineage>
        <taxon>Bacteria</taxon>
        <taxon>Bacillati</taxon>
        <taxon>Bacillota</taxon>
        <taxon>Clostridia</taxon>
        <taxon>Halanaerobiales</taxon>
        <taxon>Halobacteroidaceae</taxon>
        <taxon>Halobacteroides</taxon>
    </lineage>
</organism>
<dbReference type="SUPFAM" id="SSF54862">
    <property type="entry name" value="4Fe-4S ferredoxins"/>
    <property type="match status" value="1"/>
</dbReference>
<dbReference type="Proteomes" id="UP000010880">
    <property type="component" value="Chromosome"/>
</dbReference>
<protein>
    <submittedName>
        <fullName evidence="2">Iron only hydrogenase large subunit</fullName>
    </submittedName>
</protein>
<proteinExistence type="predicted"/>
<dbReference type="HOGENOM" id="CLU_039046_2_0_9"/>
<dbReference type="Gene3D" id="3.30.70.20">
    <property type="match status" value="1"/>
</dbReference>
<dbReference type="OrthoDB" id="9798098at2"/>
<dbReference type="InterPro" id="IPR004108">
    <property type="entry name" value="Fe_hydrogenase_lsu_C"/>
</dbReference>
<sequence length="462" mass="52145">MLNRFKDFQKKRMEIFREIVKQGWDEKLSNYNLDELAKEIKEKYNYQDKDMTFIKDHIRVALGLDTKEDMNFSNEAQAALNHGQVKRPVVNKIEGACQYCGKEFETNDCYESCKYEAQMYKRTKGPIIVNDKCLSCGNCVSSCSFGAIADKIEFVPLLKLLKDETTPVYATVAPSIVGQFGDDITMGQLRTALKMLGFKDMIEVALFADMLTIKEAFEFNDLVNKQGDFFLTSCCCPVWIGLVENNYPQLFEHMSPALSPMVASGRVLKELYPEAKVVFIGPCIAKKSEAKEEEFREDIDFVLTFNELEEIFKAIDIDFNQLPGDEKDQASFAGRVYARTGGVSFSVKTVVNRIAPRRLIKFNAKKVDGVGKCKEILETLTQEEEIDANFIEGMGCEGGCVGGPRTNIEVDKATNMVNEYGEDSLIMTPFDNMNLIKILEELGADDIEEIAKDDKISSLLTR</sequence>
<dbReference type="Gene3D" id="3.40.50.1780">
    <property type="match status" value="1"/>
</dbReference>
<keyword evidence="3" id="KW-1185">Reference proteome</keyword>
<evidence type="ECO:0000259" key="1">
    <source>
        <dbReference type="PROSITE" id="PS51379"/>
    </source>
</evidence>
<dbReference type="eggNOG" id="COG1149">
    <property type="taxonomic scope" value="Bacteria"/>
</dbReference>
<reference evidence="3" key="1">
    <citation type="submission" date="2012-02" db="EMBL/GenBank/DDBJ databases">
        <title>The complete genome of Halobacteroides halobius DSM 5150.</title>
        <authorList>
            <person name="Lucas S."/>
            <person name="Copeland A."/>
            <person name="Lapidus A."/>
            <person name="Glavina del Rio T."/>
            <person name="Dalin E."/>
            <person name="Tice H."/>
            <person name="Bruce D."/>
            <person name="Goodwin L."/>
            <person name="Pitluck S."/>
            <person name="Peters L."/>
            <person name="Mikhailova N."/>
            <person name="Gu W."/>
            <person name="Kyrpides N."/>
            <person name="Mavromatis K."/>
            <person name="Ivanova N."/>
            <person name="Brettin T."/>
            <person name="Detter J.C."/>
            <person name="Han C."/>
            <person name="Larimer F."/>
            <person name="Land M."/>
            <person name="Hauser L."/>
            <person name="Markowitz V."/>
            <person name="Cheng J.-F."/>
            <person name="Hugenholtz P."/>
            <person name="Woyke T."/>
            <person name="Wu D."/>
            <person name="Tindall B."/>
            <person name="Pomrenke H."/>
            <person name="Brambilla E."/>
            <person name="Klenk H.-P."/>
            <person name="Eisen J.A."/>
        </authorList>
    </citation>
    <scope>NUCLEOTIDE SEQUENCE [LARGE SCALE GENOMIC DNA]</scope>
    <source>
        <strain evidence="3">ATCC 35273 / DSM 5150 / MD-1</strain>
    </source>
</reference>
<dbReference type="PANTHER" id="PTHR11615">
    <property type="entry name" value="NITRATE, FORMATE, IRON DEHYDROGENASE"/>
    <property type="match status" value="1"/>
</dbReference>
<dbReference type="Pfam" id="PF02906">
    <property type="entry name" value="Fe_hyd_lg_C"/>
    <property type="match status" value="1"/>
</dbReference>
<dbReference type="EMBL" id="CP003359">
    <property type="protein sequence ID" value="AGB40840.1"/>
    <property type="molecule type" value="Genomic_DNA"/>
</dbReference>
<dbReference type="Gene3D" id="3.40.950.10">
    <property type="entry name" value="Fe-only Hydrogenase (Larger Subunit), Chain L, domain 3"/>
    <property type="match status" value="1"/>
</dbReference>
<dbReference type="InterPro" id="IPR050340">
    <property type="entry name" value="Cytosolic_Fe-S_CAF"/>
</dbReference>
<dbReference type="STRING" id="748449.Halha_0874"/>
<name>L0K8I2_HALHC</name>
<dbReference type="PROSITE" id="PS51379">
    <property type="entry name" value="4FE4S_FER_2"/>
    <property type="match status" value="1"/>
</dbReference>
<evidence type="ECO:0000313" key="2">
    <source>
        <dbReference type="EMBL" id="AGB40840.1"/>
    </source>
</evidence>
<gene>
    <name evidence="2" type="ordered locus">Halha_0874</name>
</gene>
<evidence type="ECO:0000313" key="3">
    <source>
        <dbReference type="Proteomes" id="UP000010880"/>
    </source>
</evidence>
<dbReference type="Pfam" id="PF00037">
    <property type="entry name" value="Fer4"/>
    <property type="match status" value="1"/>
</dbReference>